<gene>
    <name evidence="4" type="ORF">THERMOS_1728</name>
</gene>
<protein>
    <submittedName>
        <fullName evidence="4">Phenazine biosynthesis protein PhzF like</fullName>
    </submittedName>
</protein>
<accession>A0A8H8XF97</accession>
<dbReference type="PANTHER" id="PTHR13774:SF17">
    <property type="entry name" value="PHENAZINE BIOSYNTHESIS-LIKE DOMAIN-CONTAINING PROTEIN"/>
    <property type="match status" value="1"/>
</dbReference>
<sequence>MTLTLYQIDAFANKLFKGNPAAICPLDKWLPDELMQSIAHENNLSETAFFVPIDSTYEIRWFTPTCEVDLCGHATLAAAFVLFNILEYQQDEIQFSSKSGTLTVTKNKNWLEMDFPAQLLTPCPTPKQISEAFSITPIACFKSEDYVVVFKDEQSILVAEPNLSLLNQLDLRGVIITAQGSDFDFVIRFFAPKHGINEDPVTGSAFTQVAPYWAKQLNKSSLVAKQLSKRGGEIRCQHLGQRVKISGTAIKYMTGVITLPDMAK</sequence>
<dbReference type="PANTHER" id="PTHR13774">
    <property type="entry name" value="PHENAZINE BIOSYNTHESIS PROTEIN"/>
    <property type="match status" value="1"/>
</dbReference>
<evidence type="ECO:0000313" key="4">
    <source>
        <dbReference type="EMBL" id="CAB5503093.1"/>
    </source>
</evidence>
<dbReference type="NCBIfam" id="TIGR00654">
    <property type="entry name" value="PhzF_family"/>
    <property type="match status" value="1"/>
</dbReference>
<keyword evidence="2" id="KW-0413">Isomerase</keyword>
<evidence type="ECO:0000313" key="5">
    <source>
        <dbReference type="Proteomes" id="UP000643672"/>
    </source>
</evidence>
<dbReference type="AlphaFoldDB" id="A0A8H8XF97"/>
<dbReference type="Gene3D" id="3.10.310.10">
    <property type="entry name" value="Diaminopimelate Epimerase, Chain A, domain 1"/>
    <property type="match status" value="2"/>
</dbReference>
<name>A0A8H8XF97_9GAMM</name>
<evidence type="ECO:0000256" key="1">
    <source>
        <dbReference type="ARBA" id="ARBA00008270"/>
    </source>
</evidence>
<evidence type="ECO:0000256" key="3">
    <source>
        <dbReference type="PIRSR" id="PIRSR016184-1"/>
    </source>
</evidence>
<evidence type="ECO:0000256" key="2">
    <source>
        <dbReference type="ARBA" id="ARBA00023235"/>
    </source>
</evidence>
<dbReference type="Pfam" id="PF02567">
    <property type="entry name" value="PhzC-PhzF"/>
    <property type="match status" value="1"/>
</dbReference>
<reference evidence="4 5" key="1">
    <citation type="submission" date="2020-05" db="EMBL/GenBank/DDBJ databases">
        <authorList>
            <person name="Petersen J."/>
            <person name="Sayavedra L."/>
        </authorList>
    </citation>
    <scope>NUCLEOTIDE SEQUENCE [LARGE SCALE GENOMIC DNA]</scope>
    <source>
        <strain evidence="4">B thermophilus SOXS</strain>
    </source>
</reference>
<dbReference type="GO" id="GO:0005737">
    <property type="term" value="C:cytoplasm"/>
    <property type="evidence" value="ECO:0007669"/>
    <property type="project" value="TreeGrafter"/>
</dbReference>
<dbReference type="GO" id="GO:0016853">
    <property type="term" value="F:isomerase activity"/>
    <property type="evidence" value="ECO:0007669"/>
    <property type="project" value="UniProtKB-KW"/>
</dbReference>
<proteinExistence type="inferred from homology"/>
<feature type="active site" evidence="3">
    <location>
        <position position="46"/>
    </location>
</feature>
<keyword evidence="5" id="KW-1185">Reference proteome</keyword>
<organism evidence="4 5">
    <name type="scientific">Bathymodiolus thermophilus thioautotrophic gill symbiont</name>
    <dbReference type="NCBI Taxonomy" id="2360"/>
    <lineage>
        <taxon>Bacteria</taxon>
        <taxon>Pseudomonadati</taxon>
        <taxon>Pseudomonadota</taxon>
        <taxon>Gammaproteobacteria</taxon>
        <taxon>sulfur-oxidizing symbionts</taxon>
    </lineage>
</organism>
<comment type="similarity">
    <text evidence="1">Belongs to the PhzF family.</text>
</comment>
<dbReference type="PIRSF" id="PIRSF016184">
    <property type="entry name" value="PhzC_PhzF"/>
    <property type="match status" value="1"/>
</dbReference>
<dbReference type="Proteomes" id="UP000643672">
    <property type="component" value="Unassembled WGS sequence"/>
</dbReference>
<dbReference type="SUPFAM" id="SSF54506">
    <property type="entry name" value="Diaminopimelate epimerase-like"/>
    <property type="match status" value="1"/>
</dbReference>
<dbReference type="EMBL" id="CAESAQ020000076">
    <property type="protein sequence ID" value="CAB5503093.1"/>
    <property type="molecule type" value="Genomic_DNA"/>
</dbReference>
<dbReference type="InterPro" id="IPR003719">
    <property type="entry name" value="Phenazine_PhzF-like"/>
</dbReference>
<dbReference type="RefSeq" id="WP_202752712.1">
    <property type="nucleotide sequence ID" value="NZ_CAESAQ020000076.1"/>
</dbReference>
<comment type="caution">
    <text evidence="4">The sequence shown here is derived from an EMBL/GenBank/DDBJ whole genome shotgun (WGS) entry which is preliminary data.</text>
</comment>